<dbReference type="InterPro" id="IPR009422">
    <property type="entry name" value="Gemin6"/>
</dbReference>
<organism evidence="2 3">
    <name type="scientific">Halocaridina rubra</name>
    <name type="common">Hawaiian red shrimp</name>
    <dbReference type="NCBI Taxonomy" id="373956"/>
    <lineage>
        <taxon>Eukaryota</taxon>
        <taxon>Metazoa</taxon>
        <taxon>Ecdysozoa</taxon>
        <taxon>Arthropoda</taxon>
        <taxon>Crustacea</taxon>
        <taxon>Multicrustacea</taxon>
        <taxon>Malacostraca</taxon>
        <taxon>Eumalacostraca</taxon>
        <taxon>Eucarida</taxon>
        <taxon>Decapoda</taxon>
        <taxon>Pleocyemata</taxon>
        <taxon>Caridea</taxon>
        <taxon>Atyoidea</taxon>
        <taxon>Atyidae</taxon>
        <taxon>Halocaridina</taxon>
    </lineage>
</organism>
<proteinExistence type="predicted"/>
<dbReference type="Pfam" id="PF06372">
    <property type="entry name" value="Gemin6"/>
    <property type="match status" value="1"/>
</dbReference>
<dbReference type="EMBL" id="JAXCGZ010008093">
    <property type="protein sequence ID" value="KAK7077979.1"/>
    <property type="molecule type" value="Genomic_DNA"/>
</dbReference>
<dbReference type="InterPro" id="IPR046856">
    <property type="entry name" value="Gemin6_C"/>
</dbReference>
<dbReference type="GO" id="GO:0000245">
    <property type="term" value="P:spliceosomal complex assembly"/>
    <property type="evidence" value="ECO:0007669"/>
    <property type="project" value="InterPro"/>
</dbReference>
<dbReference type="Gene3D" id="2.30.30.100">
    <property type="match status" value="1"/>
</dbReference>
<gene>
    <name evidence="2" type="ORF">SK128_006095</name>
</gene>
<dbReference type="PANTHER" id="PTHR14710:SF2">
    <property type="entry name" value="GEM-ASSOCIATED PROTEIN 6"/>
    <property type="match status" value="1"/>
</dbReference>
<dbReference type="Pfam" id="PF20417">
    <property type="entry name" value="Gemin6_C"/>
    <property type="match status" value="1"/>
</dbReference>
<evidence type="ECO:0000313" key="2">
    <source>
        <dbReference type="EMBL" id="KAK7077979.1"/>
    </source>
</evidence>
<dbReference type="PROSITE" id="PS52001">
    <property type="entry name" value="AD"/>
    <property type="match status" value="1"/>
</dbReference>
<feature type="domain" description="AD" evidence="1">
    <location>
        <begin position="77"/>
        <end position="174"/>
    </location>
</feature>
<accession>A0AAN9A8E9</accession>
<dbReference type="Proteomes" id="UP001381693">
    <property type="component" value="Unassembled WGS sequence"/>
</dbReference>
<keyword evidence="3" id="KW-1185">Reference proteome</keyword>
<protein>
    <recommendedName>
        <fullName evidence="1">AD domain-containing protein</fullName>
    </recommendedName>
</protein>
<evidence type="ECO:0000313" key="3">
    <source>
        <dbReference type="Proteomes" id="UP001381693"/>
    </source>
</evidence>
<dbReference type="AlphaFoldDB" id="A0AAN9A8E9"/>
<reference evidence="2 3" key="1">
    <citation type="submission" date="2023-11" db="EMBL/GenBank/DDBJ databases">
        <title>Halocaridina rubra genome assembly.</title>
        <authorList>
            <person name="Smith C."/>
        </authorList>
    </citation>
    <scope>NUCLEOTIDE SEQUENCE [LARGE SCALE GENOMIC DNA]</scope>
    <source>
        <strain evidence="2">EP-1</strain>
        <tissue evidence="2">Whole</tissue>
    </source>
</reference>
<dbReference type="PANTHER" id="PTHR14710">
    <property type="entry name" value="GEM-ASSOCIATED PROTEIN 6"/>
    <property type="match status" value="1"/>
</dbReference>
<dbReference type="GO" id="GO:0000387">
    <property type="term" value="P:spliceosomal snRNP assembly"/>
    <property type="evidence" value="ECO:0007669"/>
    <property type="project" value="TreeGrafter"/>
</dbReference>
<dbReference type="InterPro" id="IPR046857">
    <property type="entry name" value="Gemin6_Sm-like_dom"/>
</dbReference>
<dbReference type="InterPro" id="IPR047574">
    <property type="entry name" value="AD"/>
</dbReference>
<evidence type="ECO:0000259" key="1">
    <source>
        <dbReference type="PROSITE" id="PS52001"/>
    </source>
</evidence>
<comment type="caution">
    <text evidence="2">The sequence shown here is derived from an EMBL/GenBank/DDBJ whole genome shotgun (WGS) entry which is preliminary data.</text>
</comment>
<dbReference type="GO" id="GO:0005634">
    <property type="term" value="C:nucleus"/>
    <property type="evidence" value="ECO:0007669"/>
    <property type="project" value="InterPro"/>
</dbReference>
<sequence>MSLSKEMSDTHKIFTNDPRRQRVLVHGKVEIVTKDEQQHVGWVYTIDPVSESAILVSFQNDSEAEVTFVSGYNISSITVLEERLPPGLAKSIDGLFRKKQVYYSSKEITERRESLSVWLSDNRVPYSIKEDMSIEVLQSATIHPPYEPGSIQCTNEVVLDKVMKLVQQMPGTSSAS</sequence>
<name>A0AAN9A8E9_HALRR</name>
<dbReference type="GO" id="GO:0032797">
    <property type="term" value="C:SMN complex"/>
    <property type="evidence" value="ECO:0007669"/>
    <property type="project" value="TreeGrafter"/>
</dbReference>